<evidence type="ECO:0000256" key="1">
    <source>
        <dbReference type="ARBA" id="ARBA00023015"/>
    </source>
</evidence>
<protein>
    <submittedName>
        <fullName evidence="5">MarR family transcriptional regulator</fullName>
    </submittedName>
</protein>
<keyword evidence="3" id="KW-0804">Transcription</keyword>
<dbReference type="PANTHER" id="PTHR42756">
    <property type="entry name" value="TRANSCRIPTIONAL REGULATOR, MARR"/>
    <property type="match status" value="1"/>
</dbReference>
<dbReference type="InterPro" id="IPR023187">
    <property type="entry name" value="Tscrpt_reg_MarR-type_CS"/>
</dbReference>
<dbReference type="PROSITE" id="PS50995">
    <property type="entry name" value="HTH_MARR_2"/>
    <property type="match status" value="1"/>
</dbReference>
<dbReference type="EMBL" id="CP035807">
    <property type="protein sequence ID" value="QEN03870.1"/>
    <property type="molecule type" value="Genomic_DNA"/>
</dbReference>
<dbReference type="PANTHER" id="PTHR42756:SF1">
    <property type="entry name" value="TRANSCRIPTIONAL REPRESSOR OF EMRAB OPERON"/>
    <property type="match status" value="1"/>
</dbReference>
<evidence type="ECO:0000256" key="2">
    <source>
        <dbReference type="ARBA" id="ARBA00023125"/>
    </source>
</evidence>
<feature type="domain" description="HTH marR-type" evidence="4">
    <location>
        <begin position="1"/>
        <end position="140"/>
    </location>
</feature>
<name>A0A5C1Q9T7_9SPIO</name>
<dbReference type="PROSITE" id="PS01117">
    <property type="entry name" value="HTH_MARR_1"/>
    <property type="match status" value="1"/>
</dbReference>
<evidence type="ECO:0000256" key="3">
    <source>
        <dbReference type="ARBA" id="ARBA00023163"/>
    </source>
</evidence>
<reference evidence="5 6" key="1">
    <citation type="submission" date="2019-02" db="EMBL/GenBank/DDBJ databases">
        <authorList>
            <person name="Fomenkov A."/>
            <person name="Dubinina G."/>
            <person name="Grabovich M."/>
            <person name="Vincze T."/>
            <person name="Roberts R.J."/>
        </authorList>
    </citation>
    <scope>NUCLEOTIDE SEQUENCE [LARGE SCALE GENOMIC DNA]</scope>
    <source>
        <strain evidence="5 6">P</strain>
    </source>
</reference>
<organism evidence="5 6">
    <name type="scientific">Thiospirochaeta perfilievii</name>
    <dbReference type="NCBI Taxonomy" id="252967"/>
    <lineage>
        <taxon>Bacteria</taxon>
        <taxon>Pseudomonadati</taxon>
        <taxon>Spirochaetota</taxon>
        <taxon>Spirochaetia</taxon>
        <taxon>Spirochaetales</taxon>
        <taxon>Spirochaetaceae</taxon>
        <taxon>Thiospirochaeta</taxon>
    </lineage>
</organism>
<gene>
    <name evidence="5" type="ORF">EW093_03855</name>
</gene>
<dbReference type="GO" id="GO:0003677">
    <property type="term" value="F:DNA binding"/>
    <property type="evidence" value="ECO:0007669"/>
    <property type="project" value="UniProtKB-KW"/>
</dbReference>
<dbReference type="SMART" id="SM00347">
    <property type="entry name" value="HTH_MARR"/>
    <property type="match status" value="1"/>
</dbReference>
<dbReference type="InterPro" id="IPR000835">
    <property type="entry name" value="HTH_MarR-typ"/>
</dbReference>
<dbReference type="GO" id="GO:0003700">
    <property type="term" value="F:DNA-binding transcription factor activity"/>
    <property type="evidence" value="ECO:0007669"/>
    <property type="project" value="InterPro"/>
</dbReference>
<reference evidence="5 6" key="2">
    <citation type="submission" date="2019-09" db="EMBL/GenBank/DDBJ databases">
        <title>Complete Genome Sequence and Methylome Analysis of free living Spirochaetas.</title>
        <authorList>
            <person name="Leshcheva N."/>
            <person name="Mikheeva N."/>
        </authorList>
    </citation>
    <scope>NUCLEOTIDE SEQUENCE [LARGE SCALE GENOMIC DNA]</scope>
    <source>
        <strain evidence="5 6">P</strain>
    </source>
</reference>
<dbReference type="SUPFAM" id="SSF46785">
    <property type="entry name" value="Winged helix' DNA-binding domain"/>
    <property type="match status" value="1"/>
</dbReference>
<evidence type="ECO:0000313" key="5">
    <source>
        <dbReference type="EMBL" id="QEN03870.1"/>
    </source>
</evidence>
<dbReference type="AlphaFoldDB" id="A0A5C1Q9T7"/>
<evidence type="ECO:0000313" key="6">
    <source>
        <dbReference type="Proteomes" id="UP000323824"/>
    </source>
</evidence>
<dbReference type="OrthoDB" id="159055at2"/>
<dbReference type="InterPro" id="IPR036390">
    <property type="entry name" value="WH_DNA-bd_sf"/>
</dbReference>
<dbReference type="InterPro" id="IPR036388">
    <property type="entry name" value="WH-like_DNA-bd_sf"/>
</dbReference>
<accession>A0A5C1Q9T7</accession>
<dbReference type="Proteomes" id="UP000323824">
    <property type="component" value="Chromosome"/>
</dbReference>
<evidence type="ECO:0000259" key="4">
    <source>
        <dbReference type="PROSITE" id="PS50995"/>
    </source>
</evidence>
<dbReference type="Pfam" id="PF12802">
    <property type="entry name" value="MarR_2"/>
    <property type="match status" value="1"/>
</dbReference>
<keyword evidence="2" id="KW-0238">DNA-binding</keyword>
<sequence>MNSKEEFSEAIKNWMSASMHTFMRQLHIYAKQNSLSITQINTLLRIKKHGPIQVSDVSRSLDISRPAASQLMDKMVQRDFLKREESRDDRRVKFHNLTPNGEKLLKGFFESVKGIQAELVDSYSENEYGKYRDLLNSLTNNLLQNQEKDKKEE</sequence>
<dbReference type="PRINTS" id="PR00598">
    <property type="entry name" value="HTHMARR"/>
</dbReference>
<keyword evidence="1" id="KW-0805">Transcription regulation</keyword>
<dbReference type="KEGG" id="sper:EW093_03855"/>
<proteinExistence type="predicted"/>
<dbReference type="RefSeq" id="WP_149567128.1">
    <property type="nucleotide sequence ID" value="NZ_CP035807.1"/>
</dbReference>
<dbReference type="Gene3D" id="1.10.10.10">
    <property type="entry name" value="Winged helix-like DNA-binding domain superfamily/Winged helix DNA-binding domain"/>
    <property type="match status" value="1"/>
</dbReference>
<keyword evidence="6" id="KW-1185">Reference proteome</keyword>